<feature type="chain" id="PRO_5026055798" evidence="1">
    <location>
        <begin position="28"/>
        <end position="556"/>
    </location>
</feature>
<dbReference type="AlphaFoldDB" id="A0A6G6WIE9"/>
<evidence type="ECO:0000313" key="3">
    <source>
        <dbReference type="Proteomes" id="UP000502996"/>
    </source>
</evidence>
<dbReference type="GO" id="GO:0005975">
    <property type="term" value="P:carbohydrate metabolic process"/>
    <property type="evidence" value="ECO:0007669"/>
    <property type="project" value="UniProtKB-ARBA"/>
</dbReference>
<dbReference type="KEGG" id="nano:G5V58_22185"/>
<keyword evidence="3" id="KW-1185">Reference proteome</keyword>
<keyword evidence="1" id="KW-0732">Signal</keyword>
<dbReference type="InterPro" id="IPR011050">
    <property type="entry name" value="Pectin_lyase_fold/virulence"/>
</dbReference>
<evidence type="ECO:0000256" key="1">
    <source>
        <dbReference type="SAM" id="SignalP"/>
    </source>
</evidence>
<reference evidence="2 3" key="1">
    <citation type="submission" date="2020-02" db="EMBL/GenBank/DDBJ databases">
        <title>Full genome sequence of Nocardioides sp. R-3366.</title>
        <authorList>
            <person name="Im W.-T."/>
        </authorList>
    </citation>
    <scope>NUCLEOTIDE SEQUENCE [LARGE SCALE GENOMIC DNA]</scope>
    <source>
        <strain evidence="2 3">R-3366</strain>
    </source>
</reference>
<dbReference type="NCBIfam" id="NF041518">
    <property type="entry name" value="choice_anch_Q"/>
    <property type="match status" value="1"/>
</dbReference>
<dbReference type="SUPFAM" id="SSF51126">
    <property type="entry name" value="Pectin lyase-like"/>
    <property type="match status" value="1"/>
</dbReference>
<protein>
    <submittedName>
        <fullName evidence="2">Uncharacterized protein</fullName>
    </submittedName>
</protein>
<gene>
    <name evidence="2" type="ORF">G5V58_22185</name>
</gene>
<organism evidence="2 3">
    <name type="scientific">Nocardioides anomalus</name>
    <dbReference type="NCBI Taxonomy" id="2712223"/>
    <lineage>
        <taxon>Bacteria</taxon>
        <taxon>Bacillati</taxon>
        <taxon>Actinomycetota</taxon>
        <taxon>Actinomycetes</taxon>
        <taxon>Propionibacteriales</taxon>
        <taxon>Nocardioidaceae</taxon>
        <taxon>Nocardioides</taxon>
    </lineage>
</organism>
<feature type="signal peptide" evidence="1">
    <location>
        <begin position="1"/>
        <end position="27"/>
    </location>
</feature>
<dbReference type="InterPro" id="IPR013783">
    <property type="entry name" value="Ig-like_fold"/>
</dbReference>
<evidence type="ECO:0000313" key="2">
    <source>
        <dbReference type="EMBL" id="QIG45111.1"/>
    </source>
</evidence>
<accession>A0A6G6WIE9</accession>
<dbReference type="Proteomes" id="UP000502996">
    <property type="component" value="Chromosome"/>
</dbReference>
<proteinExistence type="predicted"/>
<sequence length="556" mass="56030">MSPRLGALAAVLVVPVLPLVVSAPAHAATAEICVNMPAATGNCDVRFDTSTATPNPLQTALGVANSDGVANRIRLGAGDYPGGPYVLNGNGQGLDVVGNNNGSGNQATIVVGPDAADPAVSVDSATIRNLRIEMHGSGGTGLLLQNGAIASEVFVANTTGATGSTGIRANGSRVSGSTVNLREGTGNTAYVQVGTAPGTITTSTFRAVGTAVLAQAGALSIDNSLIDLEAVGQLGLSATPAGGATSVTVNARHLTVVGGAAGADGVQAEAAGSGVTSAVNLFNSIVRVPDRSLVASGNGTVAVNHSDYPAGSTTGTITAGAGNITADPLFLNPATGDYSLKAGSPAVDVADPATPTATDRDGNPRVVDGDQNGTAVPDMGAYELQVAKASFTTTPPALSNNRQPVFQFTGGAATARLECSLDGGGWQTCTSPATTPPLADGAHSFAVRAVTAAGVVQATPASTSFSVDATAPDTLFTKKPQKRFFKQKVKFKFASTEPGSKFQCQLDNKGWKNCSATWKFNTKVGKHVLLVRAQDSAGNLDASPARYKFKRIKRGR</sequence>
<dbReference type="InterPro" id="IPR059226">
    <property type="entry name" value="Choice_anch_Q_dom"/>
</dbReference>
<dbReference type="EMBL" id="CP049257">
    <property type="protein sequence ID" value="QIG45111.1"/>
    <property type="molecule type" value="Genomic_DNA"/>
</dbReference>
<dbReference type="RefSeq" id="WP_165237347.1">
    <property type="nucleotide sequence ID" value="NZ_CP049257.1"/>
</dbReference>
<name>A0A6G6WIE9_9ACTN</name>
<dbReference type="Gene3D" id="2.60.40.10">
    <property type="entry name" value="Immunoglobulins"/>
    <property type="match status" value="1"/>
</dbReference>